<name>A0ABW7FS98_9BURK</name>
<evidence type="ECO:0000313" key="3">
    <source>
        <dbReference type="EMBL" id="MFG6447148.1"/>
    </source>
</evidence>
<organism evidence="3 4">
    <name type="scientific">Roseateles rivi</name>
    <dbReference type="NCBI Taxonomy" id="3299028"/>
    <lineage>
        <taxon>Bacteria</taxon>
        <taxon>Pseudomonadati</taxon>
        <taxon>Pseudomonadota</taxon>
        <taxon>Betaproteobacteria</taxon>
        <taxon>Burkholderiales</taxon>
        <taxon>Sphaerotilaceae</taxon>
        <taxon>Roseateles</taxon>
    </lineage>
</organism>
<evidence type="ECO:0000256" key="1">
    <source>
        <dbReference type="SAM" id="MobiDB-lite"/>
    </source>
</evidence>
<evidence type="ECO:0000259" key="2">
    <source>
        <dbReference type="Pfam" id="PF09994"/>
    </source>
</evidence>
<feature type="region of interest" description="Disordered" evidence="1">
    <location>
        <begin position="51"/>
        <end position="70"/>
    </location>
</feature>
<gene>
    <name evidence="3" type="ORF">ACG0Z6_02695</name>
</gene>
<feature type="domain" description="T6SS Phospholipase effector Tle1-like catalytic" evidence="2">
    <location>
        <begin position="236"/>
        <end position="351"/>
    </location>
</feature>
<comment type="caution">
    <text evidence="3">The sequence shown here is derived from an EMBL/GenBank/DDBJ whole genome shotgun (WGS) entry which is preliminary data.</text>
</comment>
<dbReference type="PANTHER" id="PTHR33840">
    <property type="match status" value="1"/>
</dbReference>
<dbReference type="PANTHER" id="PTHR33840:SF1">
    <property type="entry name" value="TLE1 PHOSPHOLIPASE DOMAIN-CONTAINING PROTEIN"/>
    <property type="match status" value="1"/>
</dbReference>
<dbReference type="Proteomes" id="UP001606099">
    <property type="component" value="Unassembled WGS sequence"/>
</dbReference>
<keyword evidence="4" id="KW-1185">Reference proteome</keyword>
<feature type="compositionally biased region" description="Basic and acidic residues" evidence="1">
    <location>
        <begin position="56"/>
        <end position="68"/>
    </location>
</feature>
<accession>A0ABW7FS98</accession>
<dbReference type="InterPro" id="IPR018712">
    <property type="entry name" value="Tle1-like_cat"/>
</dbReference>
<proteinExistence type="predicted"/>
<dbReference type="RefSeq" id="WP_394458521.1">
    <property type="nucleotide sequence ID" value="NZ_JBIGHZ010000001.1"/>
</dbReference>
<evidence type="ECO:0000313" key="4">
    <source>
        <dbReference type="Proteomes" id="UP001606099"/>
    </source>
</evidence>
<dbReference type="EMBL" id="JBIGHZ010000001">
    <property type="protein sequence ID" value="MFG6447148.1"/>
    <property type="molecule type" value="Genomic_DNA"/>
</dbReference>
<dbReference type="Pfam" id="PF09994">
    <property type="entry name" value="T6SS_Tle1-like_cat"/>
    <property type="match status" value="1"/>
</dbReference>
<sequence length="616" mass="67757">MTQVKPPQPAQRAQARVGALARLRKAGAVSQGACAQPSCTAQVQVGFFFDGTNNNKKRDQEDVPDPNKRSHTNVVVLHDAFHDERPYKHRVYVPGVGTPFPEIGEHGELPEGKAMGRGGEARIHWAMFQAINAICRAAIGSALLGQDEIRQRITGAGFLGGDGLTPCSDGRRNGVFSGVLRQLASAIENAKPRITSLQLSVFGFSRGAAEARAFCHWMSALWTEYVDFDMFLEGKLPNLRIQFVGLFDTVASVGVAKSAPVRGPEGLMGWADGTLELPSRVERCVHYVAAHEIRQSFPLSTAARSHCTVHEVMYPGAHSDVGGGYAPRDQGKGLTRADLLSQVPLLHMYREAREAGVPLADSKALKELGRDETDADLKISPDLIRRFNAYVKQGPKGGLLHKALAEHMRWYWRWRLAVGGKLSALRSYAAASAQDQEDLRASEQDFQRDVVQAFADRDAAVARRTRPVVATLNDAAAQRRGQLSQLSEAEMDVIAEKLHPKALSAEVAELFDQHIHDSHASFYLVGPTTAQERRELIAGVQARQREGEALNGFERRVLALQQTRPGELPTITDKDYEDIVSRAGAVAEPITRAMTVTRTRRESQGHVRWRVVLERS</sequence>
<protein>
    <submittedName>
        <fullName evidence="3">T6SS phospholipase effector Tle1-like catalytic domain-containing protein</fullName>
    </submittedName>
</protein>
<reference evidence="3 4" key="1">
    <citation type="submission" date="2024-08" db="EMBL/GenBank/DDBJ databases">
        <authorList>
            <person name="Lu H."/>
        </authorList>
    </citation>
    <scope>NUCLEOTIDE SEQUENCE [LARGE SCALE GENOMIC DNA]</scope>
    <source>
        <strain evidence="3 4">BYS180W</strain>
    </source>
</reference>